<evidence type="ECO:0000256" key="4">
    <source>
        <dbReference type="ARBA" id="ARBA00030237"/>
    </source>
</evidence>
<evidence type="ECO:0000259" key="5">
    <source>
        <dbReference type="PROSITE" id="PS50011"/>
    </source>
</evidence>
<protein>
    <recommendedName>
        <fullName evidence="4">Autophagy-related protein 1</fullName>
    </recommendedName>
</protein>
<keyword evidence="6" id="KW-0418">Kinase</keyword>
<dbReference type="PANTHER" id="PTHR24348">
    <property type="entry name" value="SERINE/THREONINE-PROTEIN KINASE UNC-51-RELATED"/>
    <property type="match status" value="1"/>
</dbReference>
<evidence type="ECO:0000256" key="2">
    <source>
        <dbReference type="ARBA" id="ARBA00022448"/>
    </source>
</evidence>
<dbReference type="SUPFAM" id="SSF56112">
    <property type="entry name" value="Protein kinase-like (PK-like)"/>
    <property type="match status" value="1"/>
</dbReference>
<dbReference type="GO" id="GO:0010506">
    <property type="term" value="P:regulation of autophagy"/>
    <property type="evidence" value="ECO:0007669"/>
    <property type="project" value="InterPro"/>
</dbReference>
<dbReference type="Pfam" id="PF00069">
    <property type="entry name" value="Pkinase"/>
    <property type="match status" value="1"/>
</dbReference>
<dbReference type="Gene3D" id="1.10.510.10">
    <property type="entry name" value="Transferase(Phosphotransferase) domain 1"/>
    <property type="match status" value="1"/>
</dbReference>
<name>A0AA39XBG5_9PEZI</name>
<proteinExistence type="predicted"/>
<keyword evidence="2" id="KW-0813">Transport</keyword>
<evidence type="ECO:0000313" key="7">
    <source>
        <dbReference type="Proteomes" id="UP001174934"/>
    </source>
</evidence>
<accession>A0AA39XBG5</accession>
<keyword evidence="7" id="KW-1185">Reference proteome</keyword>
<evidence type="ECO:0000256" key="1">
    <source>
        <dbReference type="ARBA" id="ARBA00004623"/>
    </source>
</evidence>
<dbReference type="GO" id="GO:0004674">
    <property type="term" value="F:protein serine/threonine kinase activity"/>
    <property type="evidence" value="ECO:0007669"/>
    <property type="project" value="InterPro"/>
</dbReference>
<dbReference type="InterPro" id="IPR045269">
    <property type="entry name" value="Atg1-like"/>
</dbReference>
<sequence length="312" mass="35840">MRQHVIRLCENEIEILSRLRARQQEYFTQLYGYTYTPSHTSIAMEYMLGGSMDVVVHKAAKMGKIMPEHDVRKIAKQLIKGLDFLHNTCHIYHRDIKLANILIKSWPKANDKGTVWHVKIGDFGLSEYVNDLRDIEKRGDGIRQRGTGVYFSPEHHSDSWYKRTTWDIDHSYRGRVAKADVWALGVSVYEIMTGTLPFDVEEGCDIVKERFMAKLKRKIHDKVPVKVPVDNGQATLGLWQPPKPKPKLTSLRKYAQGDADFPAGLAECGVSPLGIRFVQGLLKPDSQKRWTAGQALWHGWVTLEEDRETNWI</sequence>
<dbReference type="EMBL" id="JAULSR010000002">
    <property type="protein sequence ID" value="KAK0630372.1"/>
    <property type="molecule type" value="Genomic_DNA"/>
</dbReference>
<dbReference type="InterPro" id="IPR008271">
    <property type="entry name" value="Ser/Thr_kinase_AS"/>
</dbReference>
<dbReference type="InterPro" id="IPR011009">
    <property type="entry name" value="Kinase-like_dom_sf"/>
</dbReference>
<dbReference type="GO" id="GO:0006914">
    <property type="term" value="P:autophagy"/>
    <property type="evidence" value="ECO:0007669"/>
    <property type="project" value="UniProtKB-KW"/>
</dbReference>
<comment type="caution">
    <text evidence="6">The sequence shown here is derived from an EMBL/GenBank/DDBJ whole genome shotgun (WGS) entry which is preliminary data.</text>
</comment>
<dbReference type="PROSITE" id="PS50011">
    <property type="entry name" value="PROTEIN_KINASE_DOM"/>
    <property type="match status" value="1"/>
</dbReference>
<keyword evidence="3" id="KW-0072">Autophagy</keyword>
<dbReference type="GO" id="GO:0005524">
    <property type="term" value="F:ATP binding"/>
    <property type="evidence" value="ECO:0007669"/>
    <property type="project" value="InterPro"/>
</dbReference>
<dbReference type="AlphaFoldDB" id="A0AA39XBG5"/>
<feature type="domain" description="Protein kinase" evidence="5">
    <location>
        <begin position="1"/>
        <end position="301"/>
    </location>
</feature>
<evidence type="ECO:0000256" key="3">
    <source>
        <dbReference type="ARBA" id="ARBA00023006"/>
    </source>
</evidence>
<dbReference type="PANTHER" id="PTHR24348:SF68">
    <property type="entry name" value="SERINE_THREONINE-PROTEIN KINASE ATG1C"/>
    <property type="match status" value="1"/>
</dbReference>
<keyword evidence="6" id="KW-0808">Transferase</keyword>
<organism evidence="6 7">
    <name type="scientific">Bombardia bombarda</name>
    <dbReference type="NCBI Taxonomy" id="252184"/>
    <lineage>
        <taxon>Eukaryota</taxon>
        <taxon>Fungi</taxon>
        <taxon>Dikarya</taxon>
        <taxon>Ascomycota</taxon>
        <taxon>Pezizomycotina</taxon>
        <taxon>Sordariomycetes</taxon>
        <taxon>Sordariomycetidae</taxon>
        <taxon>Sordariales</taxon>
        <taxon>Lasiosphaeriaceae</taxon>
        <taxon>Bombardia</taxon>
    </lineage>
</organism>
<comment type="subcellular location">
    <subcellularLocation>
        <location evidence="1">Preautophagosomal structure membrane</location>
        <topology evidence="1">Peripheral membrane protein</topology>
    </subcellularLocation>
</comment>
<dbReference type="GO" id="GO:0034045">
    <property type="term" value="C:phagophore assembly site membrane"/>
    <property type="evidence" value="ECO:0007669"/>
    <property type="project" value="UniProtKB-SubCell"/>
</dbReference>
<gene>
    <name evidence="6" type="ORF">B0T17DRAFT_219564</name>
</gene>
<evidence type="ECO:0000313" key="6">
    <source>
        <dbReference type="EMBL" id="KAK0630372.1"/>
    </source>
</evidence>
<dbReference type="SMART" id="SM00220">
    <property type="entry name" value="S_TKc"/>
    <property type="match status" value="1"/>
</dbReference>
<reference evidence="6" key="1">
    <citation type="submission" date="2023-06" db="EMBL/GenBank/DDBJ databases">
        <title>Genome-scale phylogeny and comparative genomics of the fungal order Sordariales.</title>
        <authorList>
            <consortium name="Lawrence Berkeley National Laboratory"/>
            <person name="Hensen N."/>
            <person name="Bonometti L."/>
            <person name="Westerberg I."/>
            <person name="Brannstrom I.O."/>
            <person name="Guillou S."/>
            <person name="Cros-Aarteil S."/>
            <person name="Calhoun S."/>
            <person name="Haridas S."/>
            <person name="Kuo A."/>
            <person name="Mondo S."/>
            <person name="Pangilinan J."/>
            <person name="Riley R."/>
            <person name="LaButti K."/>
            <person name="Andreopoulos B."/>
            <person name="Lipzen A."/>
            <person name="Chen C."/>
            <person name="Yanf M."/>
            <person name="Daum C."/>
            <person name="Ng V."/>
            <person name="Clum A."/>
            <person name="Steindorff A."/>
            <person name="Ohm R."/>
            <person name="Martin F."/>
            <person name="Silar P."/>
            <person name="Natvig D."/>
            <person name="Lalanne C."/>
            <person name="Gautier V."/>
            <person name="Ament-velasquez S.L."/>
            <person name="Kruys A."/>
            <person name="Hutchinson M.I."/>
            <person name="Powell A.J."/>
            <person name="Barry K."/>
            <person name="Miller A.N."/>
            <person name="Grigoriev I.V."/>
            <person name="Debuchy R."/>
            <person name="Gladieux P."/>
            <person name="Thoren M.H."/>
            <person name="Johannesson H."/>
        </authorList>
    </citation>
    <scope>NUCLEOTIDE SEQUENCE</scope>
    <source>
        <strain evidence="6">SMH3391-2</strain>
    </source>
</reference>
<dbReference type="PROSITE" id="PS00108">
    <property type="entry name" value="PROTEIN_KINASE_ST"/>
    <property type="match status" value="1"/>
</dbReference>
<dbReference type="Proteomes" id="UP001174934">
    <property type="component" value="Unassembled WGS sequence"/>
</dbReference>
<dbReference type="InterPro" id="IPR000719">
    <property type="entry name" value="Prot_kinase_dom"/>
</dbReference>